<reference evidence="2" key="1">
    <citation type="submission" date="2014-01" db="EMBL/GenBank/DDBJ databases">
        <title>The genome of the white-rot fungus Pycnoporus cinnabarinus: a basidiomycete model with a versatile arsenal for lignocellulosic biomass breakdown.</title>
        <authorList>
            <person name="Levasseur A."/>
            <person name="Lomascolo A."/>
            <person name="Ruiz-Duenas F.J."/>
            <person name="Uzan E."/>
            <person name="Piumi F."/>
            <person name="Kues U."/>
            <person name="Ram A.F.J."/>
            <person name="Murat C."/>
            <person name="Haon M."/>
            <person name="Benoit I."/>
            <person name="Arfi Y."/>
            <person name="Chevret D."/>
            <person name="Drula E."/>
            <person name="Kwon M.J."/>
            <person name="Gouret P."/>
            <person name="Lesage-Meessen L."/>
            <person name="Lombard V."/>
            <person name="Mariette J."/>
            <person name="Noirot C."/>
            <person name="Park J."/>
            <person name="Patyshakuliyeva A."/>
            <person name="Wieneger R.A.B."/>
            <person name="Wosten H.A.B."/>
            <person name="Martin F."/>
            <person name="Coutinho P.M."/>
            <person name="de Vries R."/>
            <person name="Martinez A.T."/>
            <person name="Klopp C."/>
            <person name="Pontarotti P."/>
            <person name="Henrissat B."/>
            <person name="Record E."/>
        </authorList>
    </citation>
    <scope>NUCLEOTIDE SEQUENCE [LARGE SCALE GENOMIC DNA]</scope>
    <source>
        <strain evidence="2">BRFM137</strain>
    </source>
</reference>
<dbReference type="HOGENOM" id="CLU_074396_0_0_1"/>
<keyword evidence="3" id="KW-1185">Reference proteome</keyword>
<feature type="region of interest" description="Disordered" evidence="1">
    <location>
        <begin position="43"/>
        <end position="92"/>
    </location>
</feature>
<comment type="caution">
    <text evidence="2">The sequence shown here is derived from an EMBL/GenBank/DDBJ whole genome shotgun (WGS) entry which is preliminary data.</text>
</comment>
<dbReference type="EMBL" id="CCBP010000216">
    <property type="protein sequence ID" value="CDO74824.1"/>
    <property type="molecule type" value="Genomic_DNA"/>
</dbReference>
<evidence type="ECO:0000313" key="3">
    <source>
        <dbReference type="Proteomes" id="UP000029665"/>
    </source>
</evidence>
<evidence type="ECO:0000256" key="1">
    <source>
        <dbReference type="SAM" id="MobiDB-lite"/>
    </source>
</evidence>
<feature type="region of interest" description="Disordered" evidence="1">
    <location>
        <begin position="292"/>
        <end position="328"/>
    </location>
</feature>
<dbReference type="OrthoDB" id="3260379at2759"/>
<protein>
    <submittedName>
        <fullName evidence="2">Uncharacterized protein</fullName>
    </submittedName>
</protein>
<name>A0A060SRL2_PYCCI</name>
<evidence type="ECO:0000313" key="2">
    <source>
        <dbReference type="EMBL" id="CDO74824.1"/>
    </source>
</evidence>
<gene>
    <name evidence="2" type="ORF">BN946_scf184353.g5</name>
</gene>
<organism evidence="2 3">
    <name type="scientific">Pycnoporus cinnabarinus</name>
    <name type="common">Cinnabar-red polypore</name>
    <name type="synonym">Trametes cinnabarina</name>
    <dbReference type="NCBI Taxonomy" id="5643"/>
    <lineage>
        <taxon>Eukaryota</taxon>
        <taxon>Fungi</taxon>
        <taxon>Dikarya</taxon>
        <taxon>Basidiomycota</taxon>
        <taxon>Agaricomycotina</taxon>
        <taxon>Agaricomycetes</taxon>
        <taxon>Polyporales</taxon>
        <taxon>Polyporaceae</taxon>
        <taxon>Trametes</taxon>
    </lineage>
</organism>
<sequence length="328" mass="35859">MAKRPKVPTALHSELTEYSSLLRALRTSNTLDLTQHLTDAPNSVVLSTSPLDDQEDSLPGALEEPSEGPPPTDTVSRDLTSDVTTSVVSQTGGEARELRVLVKGSQRDTWTRWPLLAGDVHVPEWGLQEEVRHVAHQVLVSTGQPSRLEDGEPFDLRYEDPAQLAEDDLVVPVNGPQEHPALSSVSLRALTSDSAAFLTRILALVAAHVPYADKSMQHRIRPINWETVVDVACTHGAISAEVAARVRSRMARLYPRAQPDITHRVRHLSSLKGPLREALSRADASMFTIPGRQELNTASEKPKRTVKKRSASPALSATTSKRQRSDAG</sequence>
<feature type="compositionally biased region" description="Low complexity" evidence="1">
    <location>
        <begin position="81"/>
        <end position="91"/>
    </location>
</feature>
<dbReference type="AlphaFoldDB" id="A0A060SRL2"/>
<accession>A0A060SRL2</accession>
<dbReference type="OMA" id="DVACTHG"/>
<proteinExistence type="predicted"/>
<dbReference type="Proteomes" id="UP000029665">
    <property type="component" value="Unassembled WGS sequence"/>
</dbReference>